<dbReference type="PANTHER" id="PTHR24171:SF9">
    <property type="entry name" value="ANKYRIN REPEAT DOMAIN-CONTAINING PROTEIN 39"/>
    <property type="match status" value="1"/>
</dbReference>
<protein>
    <submittedName>
        <fullName evidence="4">Uncharacterized protein</fullName>
    </submittedName>
</protein>
<dbReference type="OrthoDB" id="366390at2759"/>
<dbReference type="PROSITE" id="PS50088">
    <property type="entry name" value="ANK_REPEAT"/>
    <property type="match status" value="2"/>
</dbReference>
<keyword evidence="2 3" id="KW-0040">ANK repeat</keyword>
<dbReference type="RefSeq" id="XP_022399654.1">
    <property type="nucleotide sequence ID" value="XM_022550526.1"/>
</dbReference>
<feature type="non-terminal residue" evidence="4">
    <location>
        <position position="1"/>
    </location>
</feature>
<keyword evidence="1" id="KW-0677">Repeat</keyword>
<dbReference type="SMART" id="SM00248">
    <property type="entry name" value="ANK"/>
    <property type="match status" value="1"/>
</dbReference>
<dbReference type="InterPro" id="IPR002110">
    <property type="entry name" value="Ankyrin_rpt"/>
</dbReference>
<feature type="non-terminal residue" evidence="4">
    <location>
        <position position="59"/>
    </location>
</feature>
<dbReference type="Proteomes" id="UP000184300">
    <property type="component" value="Unassembled WGS sequence"/>
</dbReference>
<evidence type="ECO:0000256" key="3">
    <source>
        <dbReference type="PROSITE-ProRule" id="PRU00023"/>
    </source>
</evidence>
<proteinExistence type="predicted"/>
<evidence type="ECO:0000313" key="4">
    <source>
        <dbReference type="EMBL" id="OJJ82956.1"/>
    </source>
</evidence>
<dbReference type="InterPro" id="IPR036770">
    <property type="entry name" value="Ankyrin_rpt-contain_sf"/>
</dbReference>
<dbReference type="EMBL" id="KV878900">
    <property type="protein sequence ID" value="OJJ82956.1"/>
    <property type="molecule type" value="Genomic_DNA"/>
</dbReference>
<evidence type="ECO:0000256" key="1">
    <source>
        <dbReference type="ARBA" id="ARBA00022737"/>
    </source>
</evidence>
<dbReference type="SUPFAM" id="SSF48403">
    <property type="entry name" value="Ankyrin repeat"/>
    <property type="match status" value="1"/>
</dbReference>
<dbReference type="VEuPathDB" id="FungiDB:ASPGLDRAFT_92846"/>
<organism evidence="4 5">
    <name type="scientific">Aspergillus glaucus CBS 516.65</name>
    <dbReference type="NCBI Taxonomy" id="1160497"/>
    <lineage>
        <taxon>Eukaryota</taxon>
        <taxon>Fungi</taxon>
        <taxon>Dikarya</taxon>
        <taxon>Ascomycota</taxon>
        <taxon>Pezizomycotina</taxon>
        <taxon>Eurotiomycetes</taxon>
        <taxon>Eurotiomycetidae</taxon>
        <taxon>Eurotiales</taxon>
        <taxon>Aspergillaceae</taxon>
        <taxon>Aspergillus</taxon>
        <taxon>Aspergillus subgen. Aspergillus</taxon>
    </lineage>
</organism>
<feature type="repeat" description="ANK" evidence="3">
    <location>
        <begin position="1"/>
        <end position="17"/>
    </location>
</feature>
<gene>
    <name evidence="4" type="ORF">ASPGLDRAFT_92846</name>
</gene>
<dbReference type="PANTHER" id="PTHR24171">
    <property type="entry name" value="ANKYRIN REPEAT DOMAIN-CONTAINING PROTEIN 39-RELATED"/>
    <property type="match status" value="1"/>
</dbReference>
<dbReference type="Gene3D" id="1.25.40.20">
    <property type="entry name" value="Ankyrin repeat-containing domain"/>
    <property type="match status" value="1"/>
</dbReference>
<dbReference type="GeneID" id="34466786"/>
<dbReference type="AlphaFoldDB" id="A0A1L9VGB7"/>
<accession>A0A1L9VGB7</accession>
<evidence type="ECO:0000313" key="5">
    <source>
        <dbReference type="Proteomes" id="UP000184300"/>
    </source>
</evidence>
<name>A0A1L9VGB7_ASPGL</name>
<dbReference type="Pfam" id="PF13857">
    <property type="entry name" value="Ank_5"/>
    <property type="match status" value="1"/>
</dbReference>
<dbReference type="STRING" id="1160497.A0A1L9VGB7"/>
<feature type="repeat" description="ANK" evidence="3">
    <location>
        <begin position="18"/>
        <end position="50"/>
    </location>
</feature>
<evidence type="ECO:0000256" key="2">
    <source>
        <dbReference type="ARBA" id="ARBA00023043"/>
    </source>
</evidence>
<sequence>IIQTLLEHGADISQKDNHGETALHYAARGRDIFIVQTLLEGGADTSQKDKHGETALHYA</sequence>
<dbReference type="PROSITE" id="PS50297">
    <property type="entry name" value="ANK_REP_REGION"/>
    <property type="match status" value="1"/>
</dbReference>
<keyword evidence="5" id="KW-1185">Reference proteome</keyword>
<reference evidence="5" key="1">
    <citation type="journal article" date="2017" name="Genome Biol.">
        <title>Comparative genomics reveals high biological diversity and specific adaptations in the industrially and medically important fungal genus Aspergillus.</title>
        <authorList>
            <person name="de Vries R.P."/>
            <person name="Riley R."/>
            <person name="Wiebenga A."/>
            <person name="Aguilar-Osorio G."/>
            <person name="Amillis S."/>
            <person name="Uchima C.A."/>
            <person name="Anderluh G."/>
            <person name="Asadollahi M."/>
            <person name="Askin M."/>
            <person name="Barry K."/>
            <person name="Battaglia E."/>
            <person name="Bayram O."/>
            <person name="Benocci T."/>
            <person name="Braus-Stromeyer S.A."/>
            <person name="Caldana C."/>
            <person name="Canovas D."/>
            <person name="Cerqueira G.C."/>
            <person name="Chen F."/>
            <person name="Chen W."/>
            <person name="Choi C."/>
            <person name="Clum A."/>
            <person name="Dos Santos R.A."/>
            <person name="Damasio A.R."/>
            <person name="Diallinas G."/>
            <person name="Emri T."/>
            <person name="Fekete E."/>
            <person name="Flipphi M."/>
            <person name="Freyberg S."/>
            <person name="Gallo A."/>
            <person name="Gournas C."/>
            <person name="Habgood R."/>
            <person name="Hainaut M."/>
            <person name="Harispe M.L."/>
            <person name="Henrissat B."/>
            <person name="Hilden K.S."/>
            <person name="Hope R."/>
            <person name="Hossain A."/>
            <person name="Karabika E."/>
            <person name="Karaffa L."/>
            <person name="Karanyi Z."/>
            <person name="Krasevec N."/>
            <person name="Kuo A."/>
            <person name="Kusch H."/>
            <person name="LaButti K."/>
            <person name="Lagendijk E.L."/>
            <person name="Lapidus A."/>
            <person name="Levasseur A."/>
            <person name="Lindquist E."/>
            <person name="Lipzen A."/>
            <person name="Logrieco A.F."/>
            <person name="MacCabe A."/>
            <person name="Maekelae M.R."/>
            <person name="Malavazi I."/>
            <person name="Melin P."/>
            <person name="Meyer V."/>
            <person name="Mielnichuk N."/>
            <person name="Miskei M."/>
            <person name="Molnar A.P."/>
            <person name="Mule G."/>
            <person name="Ngan C.Y."/>
            <person name="Orejas M."/>
            <person name="Orosz E."/>
            <person name="Ouedraogo J.P."/>
            <person name="Overkamp K.M."/>
            <person name="Park H.-S."/>
            <person name="Perrone G."/>
            <person name="Piumi F."/>
            <person name="Punt P.J."/>
            <person name="Ram A.F."/>
            <person name="Ramon A."/>
            <person name="Rauscher S."/>
            <person name="Record E."/>
            <person name="Riano-Pachon D.M."/>
            <person name="Robert V."/>
            <person name="Roehrig J."/>
            <person name="Ruller R."/>
            <person name="Salamov A."/>
            <person name="Salih N.S."/>
            <person name="Samson R.A."/>
            <person name="Sandor E."/>
            <person name="Sanguinetti M."/>
            <person name="Schuetze T."/>
            <person name="Sepcic K."/>
            <person name="Shelest E."/>
            <person name="Sherlock G."/>
            <person name="Sophianopoulou V."/>
            <person name="Squina F.M."/>
            <person name="Sun H."/>
            <person name="Susca A."/>
            <person name="Todd R.B."/>
            <person name="Tsang A."/>
            <person name="Unkles S.E."/>
            <person name="van de Wiele N."/>
            <person name="van Rossen-Uffink D."/>
            <person name="Oliveira J.V."/>
            <person name="Vesth T.C."/>
            <person name="Visser J."/>
            <person name="Yu J.-H."/>
            <person name="Zhou M."/>
            <person name="Andersen M.R."/>
            <person name="Archer D.B."/>
            <person name="Baker S.E."/>
            <person name="Benoit I."/>
            <person name="Brakhage A.A."/>
            <person name="Braus G.H."/>
            <person name="Fischer R."/>
            <person name="Frisvad J.C."/>
            <person name="Goldman G.H."/>
            <person name="Houbraken J."/>
            <person name="Oakley B."/>
            <person name="Pocsi I."/>
            <person name="Scazzocchio C."/>
            <person name="Seiboth B."/>
            <person name="vanKuyk P.A."/>
            <person name="Wortman J."/>
            <person name="Dyer P.S."/>
            <person name="Grigoriev I.V."/>
        </authorList>
    </citation>
    <scope>NUCLEOTIDE SEQUENCE [LARGE SCALE GENOMIC DNA]</scope>
    <source>
        <strain evidence="5">CBS 516.65</strain>
    </source>
</reference>